<dbReference type="Gene3D" id="1.20.58.80">
    <property type="entry name" value="Phosphotransferase system, lactose/cellobiose-type IIA subunit"/>
    <property type="match status" value="1"/>
</dbReference>
<accession>A0A848NL68</accession>
<feature type="compositionally biased region" description="Polar residues" evidence="1">
    <location>
        <begin position="7"/>
        <end position="16"/>
    </location>
</feature>
<dbReference type="EMBL" id="JABBZE010000984">
    <property type="protein sequence ID" value="NMU93899.1"/>
    <property type="molecule type" value="Genomic_DNA"/>
</dbReference>
<feature type="non-terminal residue" evidence="3">
    <location>
        <position position="197"/>
    </location>
</feature>
<proteinExistence type="predicted"/>
<feature type="domain" description="Alpha-1,4-glucan:maltose-1-phosphate maltosyltransferase" evidence="2">
    <location>
        <begin position="46"/>
        <end position="186"/>
    </location>
</feature>
<dbReference type="Proteomes" id="UP000542405">
    <property type="component" value="Unassembled WGS sequence"/>
</dbReference>
<dbReference type="GO" id="GO:0004553">
    <property type="term" value="F:hydrolase activity, hydrolyzing O-glycosyl compounds"/>
    <property type="evidence" value="ECO:0007669"/>
    <property type="project" value="InterPro"/>
</dbReference>
<evidence type="ECO:0000256" key="1">
    <source>
        <dbReference type="SAM" id="MobiDB-lite"/>
    </source>
</evidence>
<protein>
    <submittedName>
        <fullName evidence="3">DUF3416 domain-containing protein</fullName>
    </submittedName>
</protein>
<reference evidence="3 4" key="1">
    <citation type="submission" date="2020-04" db="EMBL/GenBank/DDBJ databases">
        <title>Achromobacter ruhlandii genome sequencing and assembly.</title>
        <authorList>
            <person name="Martins R.C.R."/>
            <person name="Perdigao-Neto L.V."/>
            <person name="Levin A.S.S."/>
            <person name="Costa S.F."/>
        </authorList>
    </citation>
    <scope>NUCLEOTIDE SEQUENCE [LARGE SCALE GENOMIC DNA]</scope>
    <source>
        <strain evidence="3 4">9035ralo</strain>
    </source>
</reference>
<dbReference type="AlphaFoldDB" id="A0A848NL68"/>
<feature type="region of interest" description="Disordered" evidence="1">
    <location>
        <begin position="1"/>
        <end position="40"/>
    </location>
</feature>
<dbReference type="InterPro" id="IPR013783">
    <property type="entry name" value="Ig-like_fold"/>
</dbReference>
<dbReference type="Gene3D" id="2.60.40.10">
    <property type="entry name" value="Immunoglobulins"/>
    <property type="match status" value="1"/>
</dbReference>
<evidence type="ECO:0000259" key="2">
    <source>
        <dbReference type="Pfam" id="PF11896"/>
    </source>
</evidence>
<evidence type="ECO:0000313" key="3">
    <source>
        <dbReference type="EMBL" id="NMU93899.1"/>
    </source>
</evidence>
<sequence length="197" mass="21458">MRRRQPRSTPMPSSAASDEYRRQAVPVRLSPRATSATRGDGVGQARIAIEQIVPAVDGGAFPVKCGVHDAVQVEADIFMDGHDRLAAELRWRADDEPAWRAVPLVPVGNDRWSASFRPDRIGPHAFQVAAWHDGWETFRHELEVKHAAGASLRLEREEGLQLLLAADQRASQAATPGAGLIKRALRACAAPAPDIDP</sequence>
<dbReference type="InterPro" id="IPR021828">
    <property type="entry name" value="GlgE_dom_N/S"/>
</dbReference>
<comment type="caution">
    <text evidence="3">The sequence shown here is derived from an EMBL/GenBank/DDBJ whole genome shotgun (WGS) entry which is preliminary data.</text>
</comment>
<organism evidence="3 4">
    <name type="scientific">Achromobacter ruhlandii</name>
    <dbReference type="NCBI Taxonomy" id="72557"/>
    <lineage>
        <taxon>Bacteria</taxon>
        <taxon>Pseudomonadati</taxon>
        <taxon>Pseudomonadota</taxon>
        <taxon>Betaproteobacteria</taxon>
        <taxon>Burkholderiales</taxon>
        <taxon>Alcaligenaceae</taxon>
        <taxon>Achromobacter</taxon>
    </lineage>
</organism>
<dbReference type="Pfam" id="PF11896">
    <property type="entry name" value="GlgE_dom_N_S"/>
    <property type="match status" value="1"/>
</dbReference>
<evidence type="ECO:0000313" key="4">
    <source>
        <dbReference type="Proteomes" id="UP000542405"/>
    </source>
</evidence>
<name>A0A848NL68_9BURK</name>
<gene>
    <name evidence="3" type="ORF">HGQ98_32445</name>
</gene>